<protein>
    <submittedName>
        <fullName evidence="3">UPF0098 protein</fullName>
    </submittedName>
</protein>
<reference evidence="3 4" key="1">
    <citation type="journal article" date="2019" name="Emerg. Microbes Infect.">
        <title>Comprehensive subspecies identification of 175 nontuberculous mycobacteria species based on 7547 genomic profiles.</title>
        <authorList>
            <person name="Matsumoto Y."/>
            <person name="Kinjo T."/>
            <person name="Motooka D."/>
            <person name="Nabeya D."/>
            <person name="Jung N."/>
            <person name="Uechi K."/>
            <person name="Horii T."/>
            <person name="Iida T."/>
            <person name="Fujita J."/>
            <person name="Nakamura S."/>
        </authorList>
    </citation>
    <scope>NUCLEOTIDE SEQUENCE [LARGE SCALE GENOMIC DNA]</scope>
    <source>
        <strain evidence="3 4">JCM 30726</strain>
    </source>
</reference>
<sequence length="213" mass="20856">MLSQRADAGQTVFMDSTHVVRRISALLGAATLSGALVGCGADGDSQPTSSPAPKVTTLGKTAPNAPTGGPLTISSPAFADGAAIPAQYTCKGAGVAPPLVWSAPLGAALVVDDPDAPAGLYVHWVVIGIAPGPGSTAEGQTPAGATTLPNTAGQSAYQGPCPPAGTGTHRYRFTLYQLPNDYQLPGGLAGVQAAQAIAGAATAQAQLVGAFGG</sequence>
<dbReference type="InterPro" id="IPR036610">
    <property type="entry name" value="PEBP-like_sf"/>
</dbReference>
<dbReference type="InterPro" id="IPR005247">
    <property type="entry name" value="YbhB_YbcL/LppC-like"/>
</dbReference>
<dbReference type="InterPro" id="IPR008914">
    <property type="entry name" value="PEBP"/>
</dbReference>
<dbReference type="EMBL" id="BLLA01000001">
    <property type="protein sequence ID" value="GFG95917.1"/>
    <property type="molecule type" value="Genomic_DNA"/>
</dbReference>
<dbReference type="PANTHER" id="PTHR30289:SF1">
    <property type="entry name" value="PEBP (PHOSPHATIDYLETHANOLAMINE-BINDING PROTEIN) FAMILY PROTEIN"/>
    <property type="match status" value="1"/>
</dbReference>
<comment type="caution">
    <text evidence="3">The sequence shown here is derived from an EMBL/GenBank/DDBJ whole genome shotgun (WGS) entry which is preliminary data.</text>
</comment>
<comment type="similarity">
    <text evidence="1">Belongs to the UPF0098 family.</text>
</comment>
<dbReference type="Pfam" id="PF01161">
    <property type="entry name" value="PBP"/>
    <property type="match status" value="1"/>
</dbReference>
<evidence type="ECO:0000256" key="2">
    <source>
        <dbReference type="SAM" id="MobiDB-lite"/>
    </source>
</evidence>
<dbReference type="Gene3D" id="3.90.280.10">
    <property type="entry name" value="PEBP-like"/>
    <property type="match status" value="1"/>
</dbReference>
<feature type="region of interest" description="Disordered" evidence="2">
    <location>
        <begin position="135"/>
        <end position="163"/>
    </location>
</feature>
<evidence type="ECO:0000313" key="4">
    <source>
        <dbReference type="Proteomes" id="UP000465301"/>
    </source>
</evidence>
<evidence type="ECO:0000256" key="1">
    <source>
        <dbReference type="ARBA" id="ARBA00007120"/>
    </source>
</evidence>
<keyword evidence="4" id="KW-1185">Reference proteome</keyword>
<evidence type="ECO:0000313" key="3">
    <source>
        <dbReference type="EMBL" id="GFG95917.1"/>
    </source>
</evidence>
<dbReference type="CDD" id="cd00865">
    <property type="entry name" value="PEBP_bact_arch"/>
    <property type="match status" value="1"/>
</dbReference>
<name>A0A7I9Z5C7_9MYCO</name>
<accession>A0A7I9Z5C7</accession>
<proteinExistence type="inferred from homology"/>
<gene>
    <name evidence="3" type="ORF">MTIM_17960</name>
</gene>
<dbReference type="Proteomes" id="UP000465301">
    <property type="component" value="Unassembled WGS sequence"/>
</dbReference>
<dbReference type="AlphaFoldDB" id="A0A7I9Z5C7"/>
<dbReference type="PANTHER" id="PTHR30289">
    <property type="entry name" value="UNCHARACTERIZED PROTEIN YBCL-RELATED"/>
    <property type="match status" value="1"/>
</dbReference>
<dbReference type="SUPFAM" id="SSF49777">
    <property type="entry name" value="PEBP-like"/>
    <property type="match status" value="1"/>
</dbReference>
<organism evidence="3 4">
    <name type="scientific">Mycobacterium timonense</name>
    <dbReference type="NCBI Taxonomy" id="701043"/>
    <lineage>
        <taxon>Bacteria</taxon>
        <taxon>Bacillati</taxon>
        <taxon>Actinomycetota</taxon>
        <taxon>Actinomycetes</taxon>
        <taxon>Mycobacteriales</taxon>
        <taxon>Mycobacteriaceae</taxon>
        <taxon>Mycobacterium</taxon>
        <taxon>Mycobacterium avium complex (MAC)</taxon>
    </lineage>
</organism>
<feature type="compositionally biased region" description="Polar residues" evidence="2">
    <location>
        <begin position="137"/>
        <end position="157"/>
    </location>
</feature>
<feature type="region of interest" description="Disordered" evidence="2">
    <location>
        <begin position="42"/>
        <end position="67"/>
    </location>
</feature>